<sequence>MDILTASTAGRVRQAVTRYWQAQVHLWEVYLSPAGWDPAPGDEALHWVGRRLVGSVLPDEPR</sequence>
<dbReference type="RefSeq" id="WP_387988917.1">
    <property type="nucleotide sequence ID" value="NZ_JBHSGR010000012.1"/>
</dbReference>
<organism evidence="1 2">
    <name type="scientific">Geodermatophilus arenarius</name>
    <dbReference type="NCBI Taxonomy" id="1137990"/>
    <lineage>
        <taxon>Bacteria</taxon>
        <taxon>Bacillati</taxon>
        <taxon>Actinomycetota</taxon>
        <taxon>Actinomycetes</taxon>
        <taxon>Geodermatophilales</taxon>
        <taxon>Geodermatophilaceae</taxon>
        <taxon>Geodermatophilus</taxon>
    </lineage>
</organism>
<name>A0ABV9LJ85_9ACTN</name>
<proteinExistence type="predicted"/>
<accession>A0ABV9LJ85</accession>
<gene>
    <name evidence="1" type="ORF">ACFO3M_12470</name>
</gene>
<evidence type="ECO:0000313" key="2">
    <source>
        <dbReference type="Proteomes" id="UP001596025"/>
    </source>
</evidence>
<protein>
    <submittedName>
        <fullName evidence="1">Uncharacterized protein</fullName>
    </submittedName>
</protein>
<dbReference type="Proteomes" id="UP001596025">
    <property type="component" value="Unassembled WGS sequence"/>
</dbReference>
<evidence type="ECO:0000313" key="1">
    <source>
        <dbReference type="EMBL" id="MFC4694203.1"/>
    </source>
</evidence>
<keyword evidence="2" id="KW-1185">Reference proteome</keyword>
<comment type="caution">
    <text evidence="1">The sequence shown here is derived from an EMBL/GenBank/DDBJ whole genome shotgun (WGS) entry which is preliminary data.</text>
</comment>
<dbReference type="EMBL" id="JBHSGR010000012">
    <property type="protein sequence ID" value="MFC4694203.1"/>
    <property type="molecule type" value="Genomic_DNA"/>
</dbReference>
<reference evidence="2" key="1">
    <citation type="journal article" date="2019" name="Int. J. Syst. Evol. Microbiol.">
        <title>The Global Catalogue of Microorganisms (GCM) 10K type strain sequencing project: providing services to taxonomists for standard genome sequencing and annotation.</title>
        <authorList>
            <consortium name="The Broad Institute Genomics Platform"/>
            <consortium name="The Broad Institute Genome Sequencing Center for Infectious Disease"/>
            <person name="Wu L."/>
            <person name="Ma J."/>
        </authorList>
    </citation>
    <scope>NUCLEOTIDE SEQUENCE [LARGE SCALE GENOMIC DNA]</scope>
    <source>
        <strain evidence="2">CCUG 62763</strain>
    </source>
</reference>